<sequence>MSGRKSPERPVEARLRRALAARAQTVTVRDLRPADPPGPHVRRTLLPGPWLRTLAVRRLALPLAALATVAAVAVGYLALSPGGTPSRPLPAATPDPVSPAPVPRPSEARSPLPKPSRPPARKRSVEPSAPTPAAPEPGPGTARRTLPQEPAGRPSAQPSRTPSAPAVR</sequence>
<keyword evidence="2" id="KW-0812">Transmembrane</keyword>
<gene>
    <name evidence="3" type="ORF">GCM10010394_28280</name>
</gene>
<proteinExistence type="predicted"/>
<dbReference type="RefSeq" id="WP_344073879.1">
    <property type="nucleotide sequence ID" value="NZ_BAAACA010000014.1"/>
</dbReference>
<keyword evidence="2" id="KW-1133">Transmembrane helix</keyword>
<evidence type="ECO:0000313" key="3">
    <source>
        <dbReference type="EMBL" id="GAA0597051.1"/>
    </source>
</evidence>
<reference evidence="4" key="1">
    <citation type="journal article" date="2019" name="Int. J. Syst. Evol. Microbiol.">
        <title>The Global Catalogue of Microorganisms (GCM) 10K type strain sequencing project: providing services to taxonomists for standard genome sequencing and annotation.</title>
        <authorList>
            <consortium name="The Broad Institute Genomics Platform"/>
            <consortium name="The Broad Institute Genome Sequencing Center for Infectious Disease"/>
            <person name="Wu L."/>
            <person name="Ma J."/>
        </authorList>
    </citation>
    <scope>NUCLEOTIDE SEQUENCE [LARGE SCALE GENOMIC DNA]</scope>
    <source>
        <strain evidence="4">JCM 5067</strain>
    </source>
</reference>
<feature type="region of interest" description="Disordered" evidence="1">
    <location>
        <begin position="78"/>
        <end position="168"/>
    </location>
</feature>
<comment type="caution">
    <text evidence="3">The sequence shown here is derived from an EMBL/GenBank/DDBJ whole genome shotgun (WGS) entry which is preliminary data.</text>
</comment>
<name>A0ABN1FSV4_9ACTN</name>
<feature type="compositionally biased region" description="Pro residues" evidence="1">
    <location>
        <begin position="129"/>
        <end position="138"/>
    </location>
</feature>
<feature type="transmembrane region" description="Helical" evidence="2">
    <location>
        <begin position="59"/>
        <end position="79"/>
    </location>
</feature>
<evidence type="ECO:0000313" key="4">
    <source>
        <dbReference type="Proteomes" id="UP001500668"/>
    </source>
</evidence>
<keyword evidence="4" id="KW-1185">Reference proteome</keyword>
<evidence type="ECO:0000256" key="2">
    <source>
        <dbReference type="SAM" id="Phobius"/>
    </source>
</evidence>
<evidence type="ECO:0000256" key="1">
    <source>
        <dbReference type="SAM" id="MobiDB-lite"/>
    </source>
</evidence>
<keyword evidence="2" id="KW-0472">Membrane</keyword>
<dbReference type="EMBL" id="BAAACA010000014">
    <property type="protein sequence ID" value="GAA0597051.1"/>
    <property type="molecule type" value="Genomic_DNA"/>
</dbReference>
<feature type="compositionally biased region" description="Pro residues" evidence="1">
    <location>
        <begin position="87"/>
        <end position="104"/>
    </location>
</feature>
<protein>
    <submittedName>
        <fullName evidence="3">Uncharacterized protein</fullName>
    </submittedName>
</protein>
<accession>A0ABN1FSV4</accession>
<dbReference type="Proteomes" id="UP001500668">
    <property type="component" value="Unassembled WGS sequence"/>
</dbReference>
<organism evidence="3 4">
    <name type="scientific">Streptomyces crystallinus</name>
    <dbReference type="NCBI Taxonomy" id="68191"/>
    <lineage>
        <taxon>Bacteria</taxon>
        <taxon>Bacillati</taxon>
        <taxon>Actinomycetota</taxon>
        <taxon>Actinomycetes</taxon>
        <taxon>Kitasatosporales</taxon>
        <taxon>Streptomycetaceae</taxon>
        <taxon>Streptomyces</taxon>
    </lineage>
</organism>